<protein>
    <submittedName>
        <fullName evidence="1">Sigma-70 family RNA polymerase sigma factor</fullName>
    </submittedName>
</protein>
<reference evidence="1" key="1">
    <citation type="journal article" date="2020" name="Cell Host Microbe">
        <title>Functional and Genomic Variation between Human-Derived Isolates of Lachnospiraceae Reveals Inter- and Intra-Species Diversity.</title>
        <authorList>
            <person name="Sorbara M.T."/>
            <person name="Littmann E.R."/>
            <person name="Fontana E."/>
            <person name="Moody T.U."/>
            <person name="Kohout C.E."/>
            <person name="Gjonbalaj M."/>
            <person name="Eaton V."/>
            <person name="Seok R."/>
            <person name="Leiner I.M."/>
            <person name="Pamer E.G."/>
        </authorList>
    </citation>
    <scope>NUCLEOTIDE SEQUENCE</scope>
    <source>
        <strain evidence="1">MSK.10.16</strain>
    </source>
</reference>
<comment type="caution">
    <text evidence="1">The sequence shown here is derived from an EMBL/GenBank/DDBJ whole genome shotgun (WGS) entry which is preliminary data.</text>
</comment>
<accession>A0AAP7DWA2</accession>
<reference evidence="1" key="2">
    <citation type="submission" date="2020-02" db="EMBL/GenBank/DDBJ databases">
        <authorList>
            <person name="Littmann E."/>
            <person name="Sorbara M."/>
        </authorList>
    </citation>
    <scope>NUCLEOTIDE SEQUENCE</scope>
    <source>
        <strain evidence="1">MSK.10.16</strain>
    </source>
</reference>
<sequence>MNREQLSKYKKNKRDIENLDGIIAKLQERLDAVPVVSGKVTKSSDDFPYIEEHVQVRVEEPKAATALKMRICEKEKRKDQLIRENEEVEKYIAAMPDGTAKDIFEMVFLDGMTQKGVGESVGYTQSMVSKVIKDILKHS</sequence>
<name>A0AAP7DWA2_9FIRM</name>
<dbReference type="Proteomes" id="UP000724058">
    <property type="component" value="Unassembled WGS sequence"/>
</dbReference>
<evidence type="ECO:0000313" key="2">
    <source>
        <dbReference type="Proteomes" id="UP000724058"/>
    </source>
</evidence>
<dbReference type="RefSeq" id="WP_173792777.1">
    <property type="nucleotide sequence ID" value="NZ_JAAIOC010000001.1"/>
</dbReference>
<dbReference type="EMBL" id="JAAIOD010000001">
    <property type="protein sequence ID" value="NSE56687.1"/>
    <property type="molecule type" value="Genomic_DNA"/>
</dbReference>
<organism evidence="1 2">
    <name type="scientific">Dorea longicatena</name>
    <dbReference type="NCBI Taxonomy" id="88431"/>
    <lineage>
        <taxon>Bacteria</taxon>
        <taxon>Bacillati</taxon>
        <taxon>Bacillota</taxon>
        <taxon>Clostridia</taxon>
        <taxon>Lachnospirales</taxon>
        <taxon>Lachnospiraceae</taxon>
        <taxon>Dorea</taxon>
    </lineage>
</organism>
<proteinExistence type="predicted"/>
<gene>
    <name evidence="1" type="ORF">G4332_00860</name>
</gene>
<evidence type="ECO:0000313" key="1">
    <source>
        <dbReference type="EMBL" id="NSE56687.1"/>
    </source>
</evidence>
<dbReference type="AlphaFoldDB" id="A0AAP7DWA2"/>